<protein>
    <submittedName>
        <fullName evidence="2">L-rhamnose mutarotase</fullName>
        <ecNumber evidence="2">5.1.3.32</ecNumber>
    </submittedName>
</protein>
<accession>A0ABX7CRJ3</accession>
<keyword evidence="3" id="KW-1185">Reference proteome</keyword>
<dbReference type="PANTHER" id="PTHR43239:SF1">
    <property type="entry name" value="UPF0734 PROTEIN DDB_G0273871_DDB_G0273177"/>
    <property type="match status" value="1"/>
</dbReference>
<keyword evidence="2" id="KW-0413">Isomerase</keyword>
<sequence>MKMLIRLLILCTSMAFVMCKEEGPKSTIPKYEEHVFVVNIVDNPEKLKEYLTYHSHVWPEVEAGFKKAGYERIALYRFDKLIVMTVSIPVGANLDQMGKLAESYSPKCAEWNVLMNTYQQGVSGTVAGQKWAETKLFYQFKHK</sequence>
<evidence type="ECO:0000313" key="3">
    <source>
        <dbReference type="Proteomes" id="UP000595498"/>
    </source>
</evidence>
<keyword evidence="1" id="KW-0732">Signal</keyword>
<dbReference type="Pfam" id="PF05336">
    <property type="entry name" value="rhaM"/>
    <property type="match status" value="1"/>
</dbReference>
<name>A0ABX7CRJ3_SPHMU</name>
<dbReference type="Proteomes" id="UP000595498">
    <property type="component" value="Chromosome"/>
</dbReference>
<dbReference type="Gene3D" id="3.30.70.100">
    <property type="match status" value="1"/>
</dbReference>
<dbReference type="GO" id="GO:0062192">
    <property type="term" value="F:L-rhamnose mutarotase activity"/>
    <property type="evidence" value="ECO:0007669"/>
    <property type="project" value="UniProtKB-EC"/>
</dbReference>
<evidence type="ECO:0000313" key="2">
    <source>
        <dbReference type="EMBL" id="QQT54724.1"/>
    </source>
</evidence>
<feature type="chain" id="PRO_5045580401" evidence="1">
    <location>
        <begin position="20"/>
        <end position="143"/>
    </location>
</feature>
<dbReference type="SUPFAM" id="SSF54909">
    <property type="entry name" value="Dimeric alpha+beta barrel"/>
    <property type="match status" value="1"/>
</dbReference>
<dbReference type="EC" id="5.1.3.32" evidence="2"/>
<gene>
    <name evidence="2" type="ORF">I6I98_05570</name>
</gene>
<dbReference type="EMBL" id="CP068224">
    <property type="protein sequence ID" value="QQT54724.1"/>
    <property type="molecule type" value="Genomic_DNA"/>
</dbReference>
<dbReference type="InterPro" id="IPR052996">
    <property type="entry name" value="Carb_Metab_Mutarotase"/>
</dbReference>
<proteinExistence type="predicted"/>
<organism evidence="2 3">
    <name type="scientific">Sphingobacterium multivorum</name>
    <dbReference type="NCBI Taxonomy" id="28454"/>
    <lineage>
        <taxon>Bacteria</taxon>
        <taxon>Pseudomonadati</taxon>
        <taxon>Bacteroidota</taxon>
        <taxon>Sphingobacteriia</taxon>
        <taxon>Sphingobacteriales</taxon>
        <taxon>Sphingobacteriaceae</taxon>
        <taxon>Sphingobacterium</taxon>
    </lineage>
</organism>
<dbReference type="InterPro" id="IPR011008">
    <property type="entry name" value="Dimeric_a/b-barrel"/>
</dbReference>
<dbReference type="InterPro" id="IPR008000">
    <property type="entry name" value="Rham/fucose_mutarotase"/>
</dbReference>
<dbReference type="PANTHER" id="PTHR43239">
    <property type="entry name" value="UPF0734 PROTEIN DDB_G0273871/DDB_G0273177"/>
    <property type="match status" value="1"/>
</dbReference>
<evidence type="ECO:0000256" key="1">
    <source>
        <dbReference type="SAM" id="SignalP"/>
    </source>
</evidence>
<feature type="signal peptide" evidence="1">
    <location>
        <begin position="1"/>
        <end position="19"/>
    </location>
</feature>
<reference evidence="2 3" key="1">
    <citation type="submission" date="2021-01" db="EMBL/GenBank/DDBJ databases">
        <title>FDA dAtabase for Regulatory Grade micrObial Sequences (FDA-ARGOS): Supporting development and validation of Infectious Disease Dx tests.</title>
        <authorList>
            <person name="Sproer C."/>
            <person name="Gronow S."/>
            <person name="Severitt S."/>
            <person name="Schroder I."/>
            <person name="Tallon L."/>
            <person name="Sadzewicz L."/>
            <person name="Zhao X."/>
            <person name="Boylan J."/>
            <person name="Ott S."/>
            <person name="Bowen H."/>
            <person name="Vavikolanu K."/>
            <person name="Mehta A."/>
            <person name="Aluvathingal J."/>
            <person name="Nadendla S."/>
            <person name="Lowell S."/>
            <person name="Myers T."/>
            <person name="Yan Y."/>
            <person name="Sichtig H."/>
        </authorList>
    </citation>
    <scope>NUCLEOTIDE SEQUENCE [LARGE SCALE GENOMIC DNA]</scope>
    <source>
        <strain evidence="2 3">FDAARGOS_1141</strain>
    </source>
</reference>